<name>A0A426DNJ0_9FIRM</name>
<feature type="transmembrane region" description="Helical" evidence="1">
    <location>
        <begin position="38"/>
        <end position="57"/>
    </location>
</feature>
<reference evidence="3" key="1">
    <citation type="submission" date="2018-10" db="EMBL/GenBank/DDBJ databases">
        <title>Schaedlerella arabinophila gen. nov. sp. nov., isolated from the mouse intestinal tract and comparative analysis with the genome of the closely related altered Schaedler flora strain ASF502.</title>
        <authorList>
            <person name="Miyake S."/>
            <person name="Soh M."/>
            <person name="Seedorf H."/>
        </authorList>
    </citation>
    <scope>NUCLEOTIDE SEQUENCE [LARGE SCALE GENOMIC DNA]</scope>
    <source>
        <strain evidence="3">DSM 106076</strain>
    </source>
</reference>
<keyword evidence="4" id="KW-1185">Reference proteome</keyword>
<dbReference type="Pfam" id="PF13786">
    <property type="entry name" value="DUF4179"/>
    <property type="match status" value="1"/>
</dbReference>
<evidence type="ECO:0000313" key="4">
    <source>
        <dbReference type="Proteomes" id="UP000274920"/>
    </source>
</evidence>
<dbReference type="Gene3D" id="2.60.40.1630">
    <property type="entry name" value="bacillus anthracis domain"/>
    <property type="match status" value="1"/>
</dbReference>
<sequence length="369" mass="42229">MQNLFEEIKVPQEELENMVNEKLDMIRKDSRKMKRTKFFCGFTAAAACITALAVFSVSNPVLAAQLPLIGHLFRQVEDKQPYYRDIDEKTVQTMPETEETANVADGLKISLSEIYCNTEALYLSVIIESEDAFPDYLLDNQLMHDMDFFLLDAVENFDFVDQPLVFPLQVNGEYMDDHTFVGSTRVDFTFGYGGLDENGEEIDFVFPGTIPESFRWNMDVKKIYTYYGNSSDSQETFTKNGPWSFDADVTAKQTERIVREVNDYAPNGMGITTAEKREFEILLNYGYDESYAEYEVDSIQSVILDADGNYMLNKAGMLPIGDFNVSKIDVYYFPITSEEDWMAIQEKLAEGEPADFIKEIAVHHTEIVF</sequence>
<protein>
    <submittedName>
        <fullName evidence="3">DUF4179 domain-containing protein</fullName>
    </submittedName>
</protein>
<dbReference type="EMBL" id="RHJS01000002">
    <property type="protein sequence ID" value="RRK34357.1"/>
    <property type="molecule type" value="Genomic_DNA"/>
</dbReference>
<keyword evidence="1" id="KW-0812">Transmembrane</keyword>
<dbReference type="Proteomes" id="UP000274920">
    <property type="component" value="Unassembled WGS sequence"/>
</dbReference>
<accession>A0A426DNJ0</accession>
<organism evidence="3 4">
    <name type="scientific">Schaedlerella arabinosiphila</name>
    <dbReference type="NCBI Taxonomy" id="2044587"/>
    <lineage>
        <taxon>Bacteria</taxon>
        <taxon>Bacillati</taxon>
        <taxon>Bacillota</taxon>
        <taxon>Clostridia</taxon>
        <taxon>Lachnospirales</taxon>
        <taxon>Lachnospiraceae</taxon>
        <taxon>Schaedlerella</taxon>
    </lineage>
</organism>
<dbReference type="RefSeq" id="WP_125129497.1">
    <property type="nucleotide sequence ID" value="NZ_RHJS01000002.1"/>
</dbReference>
<keyword evidence="1" id="KW-0472">Membrane</keyword>
<gene>
    <name evidence="3" type="ORF">EBB54_25760</name>
</gene>
<feature type="domain" description="DUF4179" evidence="2">
    <location>
        <begin position="34"/>
        <end position="129"/>
    </location>
</feature>
<evidence type="ECO:0000313" key="3">
    <source>
        <dbReference type="EMBL" id="RRK34357.1"/>
    </source>
</evidence>
<evidence type="ECO:0000256" key="1">
    <source>
        <dbReference type="SAM" id="Phobius"/>
    </source>
</evidence>
<proteinExistence type="predicted"/>
<keyword evidence="1" id="KW-1133">Transmembrane helix</keyword>
<evidence type="ECO:0000259" key="2">
    <source>
        <dbReference type="Pfam" id="PF13786"/>
    </source>
</evidence>
<comment type="caution">
    <text evidence="3">The sequence shown here is derived from an EMBL/GenBank/DDBJ whole genome shotgun (WGS) entry which is preliminary data.</text>
</comment>
<dbReference type="InterPro" id="IPR025436">
    <property type="entry name" value="DUF4179"/>
</dbReference>
<dbReference type="AlphaFoldDB" id="A0A426DNJ0"/>